<comment type="caution">
    <text evidence="3">The sequence shown here is derived from an EMBL/GenBank/DDBJ whole genome shotgun (WGS) entry which is preliminary data.</text>
</comment>
<evidence type="ECO:0000259" key="2">
    <source>
        <dbReference type="Pfam" id="PF20573"/>
    </source>
</evidence>
<name>A0A558D907_9GAMM</name>
<evidence type="ECO:0000313" key="4">
    <source>
        <dbReference type="Proteomes" id="UP000317355"/>
    </source>
</evidence>
<accession>A0A558D907</accession>
<dbReference type="InterPro" id="IPR046709">
    <property type="entry name" value="DUF6782"/>
</dbReference>
<protein>
    <recommendedName>
        <fullName evidence="2">DUF6782 domain-containing protein</fullName>
    </recommendedName>
</protein>
<evidence type="ECO:0000256" key="1">
    <source>
        <dbReference type="SAM" id="SignalP"/>
    </source>
</evidence>
<evidence type="ECO:0000313" key="3">
    <source>
        <dbReference type="EMBL" id="TVT57490.1"/>
    </source>
</evidence>
<dbReference type="Pfam" id="PF20573">
    <property type="entry name" value="DUF6782"/>
    <property type="match status" value="1"/>
</dbReference>
<dbReference type="EMBL" id="VMRY01000014">
    <property type="protein sequence ID" value="TVT57490.1"/>
    <property type="molecule type" value="Genomic_DNA"/>
</dbReference>
<gene>
    <name evidence="3" type="ORF">FHK82_05665</name>
</gene>
<dbReference type="AlphaFoldDB" id="A0A558D907"/>
<feature type="chain" id="PRO_5022201722" description="DUF6782 domain-containing protein" evidence="1">
    <location>
        <begin position="22"/>
        <end position="282"/>
    </location>
</feature>
<feature type="domain" description="DUF6782" evidence="2">
    <location>
        <begin position="56"/>
        <end position="272"/>
    </location>
</feature>
<dbReference type="PROSITE" id="PS51257">
    <property type="entry name" value="PROKAR_LIPOPROTEIN"/>
    <property type="match status" value="1"/>
</dbReference>
<reference evidence="3 4" key="1">
    <citation type="submission" date="2019-07" db="EMBL/GenBank/DDBJ databases">
        <title>The pathways for chlorine oxyanion respiration interact through the shared metabolite chlorate.</title>
        <authorList>
            <person name="Barnum T.P."/>
            <person name="Cheng Y."/>
            <person name="Hill K.A."/>
            <person name="Lucas L.N."/>
            <person name="Carlson H.K."/>
            <person name="Coates J.D."/>
        </authorList>
    </citation>
    <scope>NUCLEOTIDE SEQUENCE [LARGE SCALE GENOMIC DNA]</scope>
    <source>
        <strain evidence="3">BK-3</strain>
    </source>
</reference>
<feature type="signal peptide" evidence="1">
    <location>
        <begin position="1"/>
        <end position="21"/>
    </location>
</feature>
<proteinExistence type="predicted"/>
<keyword evidence="1" id="KW-0732">Signal</keyword>
<sequence>MSIIKQLIVILCLMFSMSCYSDVRYHFLSAATDNDLNKWHPDSQELCYYPGTDIVSNQAERVFKEIFSYIAPEKELAHALMNHALKKRVAFCIENRVDGTRGYYDYRFNVLAIRSSLSFYQKVAIVIHELRHVVQVGRGFRQSLDYSMNEMVRMTYAVEADVQAYSVYFAWRLKEKGRPELWDELLNFDRYRDIAIVFERTMMQSGDEIYSLKQAFIQWYASPWRRANYHQGCCMSYLDSLDESHLIESFEVLPETYFDQLCILPDGRNYGCHKTTAIKLSD</sequence>
<organism evidence="3 4">
    <name type="scientific">Sedimenticola thiotaurini</name>
    <dbReference type="NCBI Taxonomy" id="1543721"/>
    <lineage>
        <taxon>Bacteria</taxon>
        <taxon>Pseudomonadati</taxon>
        <taxon>Pseudomonadota</taxon>
        <taxon>Gammaproteobacteria</taxon>
        <taxon>Chromatiales</taxon>
        <taxon>Sedimenticolaceae</taxon>
        <taxon>Sedimenticola</taxon>
    </lineage>
</organism>
<dbReference type="Proteomes" id="UP000317355">
    <property type="component" value="Unassembled WGS sequence"/>
</dbReference>